<dbReference type="Gene3D" id="1.10.510.10">
    <property type="entry name" value="Transferase(Phosphotransferase) domain 1"/>
    <property type="match status" value="1"/>
</dbReference>
<dbReference type="eggNOG" id="ENOG502R102">
    <property type="taxonomic scope" value="Eukaryota"/>
</dbReference>
<dbReference type="InterPro" id="IPR016197">
    <property type="entry name" value="Chromo-like_dom_sf"/>
</dbReference>
<evidence type="ECO:0000259" key="4">
    <source>
        <dbReference type="PROSITE" id="PS50013"/>
    </source>
</evidence>
<feature type="coiled-coil region" evidence="2">
    <location>
        <begin position="376"/>
        <end position="403"/>
    </location>
</feature>
<protein>
    <recommendedName>
        <fullName evidence="7">Protein kinase domain-containing protein</fullName>
    </recommendedName>
</protein>
<dbReference type="Gene3D" id="2.40.50.40">
    <property type="match status" value="1"/>
</dbReference>
<dbReference type="PROSITE" id="PS50013">
    <property type="entry name" value="CHROMO_2"/>
    <property type="match status" value="1"/>
</dbReference>
<name>E3LRK0_CAERE</name>
<evidence type="ECO:0000256" key="1">
    <source>
        <dbReference type="ARBA" id="ARBA00023242"/>
    </source>
</evidence>
<dbReference type="InParanoid" id="E3LRK0"/>
<dbReference type="OMA" id="CRDILNA"/>
<dbReference type="Proteomes" id="UP000008281">
    <property type="component" value="Unassembled WGS sequence"/>
</dbReference>
<keyword evidence="1" id="KW-0539">Nucleus</keyword>
<evidence type="ECO:0000313" key="6">
    <source>
        <dbReference type="Proteomes" id="UP000008281"/>
    </source>
</evidence>
<dbReference type="SUPFAM" id="SSF54160">
    <property type="entry name" value="Chromo domain-like"/>
    <property type="match status" value="1"/>
</dbReference>
<feature type="domain" description="Chromo" evidence="4">
    <location>
        <begin position="69"/>
        <end position="127"/>
    </location>
</feature>
<reference evidence="5" key="1">
    <citation type="submission" date="2007-07" db="EMBL/GenBank/DDBJ databases">
        <title>PCAP assembly of the Caenorhabditis remanei genome.</title>
        <authorList>
            <consortium name="The Caenorhabditis remanei Sequencing Consortium"/>
            <person name="Wilson R.K."/>
        </authorList>
    </citation>
    <scope>NUCLEOTIDE SEQUENCE [LARGE SCALE GENOMIC DNA]</scope>
    <source>
        <strain evidence="5">PB4641</strain>
    </source>
</reference>
<sequence length="690" mass="79493">MVKQEYEIERLIDFIRFEEAYEQFYHYKNKEFAGIFTVFHSVLNQSVIQQLQSARFRKNARNTYVTSRYYFKVIFLVFLYLKKSNFQVKWLGFDRNSTTWEPEESIPSAVYLGQFKRLNNLEEHLEKIEVSFELKQKRGYCPLQDVQIVEKTADEPVNLSLFSPVLLDAVDNGRFGMVPIPAGENLNQSSFFFKLNSTYYFVKNAVYNAETSDDVESLIKTFHHENKCFIQGYIRHENIVSMLDSFYNFDPSSGNVRISSVFEDCPQALRWKITNEGVNWKRMTFDVLKGLAYIHTHGIHQGISIDNILFGKNGQFKISHFNDFTFSKSIDAVNVKSVGVELAPRKYGLDNQFDFSVDIYALAIVALQCSESVLLVQRECNTLADIEEKISQAMENLPSDEDRHMIRMMLKARLLMHQGTGSYRFSAHSLSCWPVLYNSNMVSVECYFLKTMDATPIIDRAYYAPNDSVADVTNRFAAFYGCSLQTDYRMLCSTNFDPSCSADILSRHENFKGVVDNETTLGRKKFLIVPLLKPSVAPDHLMQKYVILYRQELGGFPIIIESPTLTPPELLTLLKREVVSEEYKLREMGLFAEELDNYEDDIPKCMIFSISSLISNIHFPDSENSFLLKITDLPENAIKSRLSTLEDIKKPLTGDLLKWTEIAGIHSLFGQKNAEPIVKRSRKRSSSCMN</sequence>
<dbReference type="InterPro" id="IPR000719">
    <property type="entry name" value="Prot_kinase_dom"/>
</dbReference>
<dbReference type="PROSITE" id="PS50011">
    <property type="entry name" value="PROTEIN_KINASE_DOM"/>
    <property type="match status" value="1"/>
</dbReference>
<evidence type="ECO:0000313" key="5">
    <source>
        <dbReference type="EMBL" id="EFP07717.1"/>
    </source>
</evidence>
<evidence type="ECO:0008006" key="7">
    <source>
        <dbReference type="Google" id="ProtNLM"/>
    </source>
</evidence>
<dbReference type="FunCoup" id="E3LRK0">
    <property type="interactions" value="1203"/>
</dbReference>
<dbReference type="AlphaFoldDB" id="E3LRK0"/>
<keyword evidence="6" id="KW-1185">Reference proteome</keyword>
<dbReference type="InterPro" id="IPR011009">
    <property type="entry name" value="Kinase-like_dom_sf"/>
</dbReference>
<dbReference type="Pfam" id="PF00069">
    <property type="entry name" value="Pkinase"/>
    <property type="match status" value="1"/>
</dbReference>
<evidence type="ECO:0000259" key="3">
    <source>
        <dbReference type="PROSITE" id="PS50011"/>
    </source>
</evidence>
<dbReference type="SUPFAM" id="SSF56112">
    <property type="entry name" value="Protein kinase-like (PK-like)"/>
    <property type="match status" value="1"/>
</dbReference>
<organism evidence="6">
    <name type="scientific">Caenorhabditis remanei</name>
    <name type="common">Caenorhabditis vulgaris</name>
    <dbReference type="NCBI Taxonomy" id="31234"/>
    <lineage>
        <taxon>Eukaryota</taxon>
        <taxon>Metazoa</taxon>
        <taxon>Ecdysozoa</taxon>
        <taxon>Nematoda</taxon>
        <taxon>Chromadorea</taxon>
        <taxon>Rhabditida</taxon>
        <taxon>Rhabditina</taxon>
        <taxon>Rhabditomorpha</taxon>
        <taxon>Rhabditoidea</taxon>
        <taxon>Rhabditidae</taxon>
        <taxon>Peloderinae</taxon>
        <taxon>Caenorhabditis</taxon>
    </lineage>
</organism>
<dbReference type="PROSITE" id="PS00598">
    <property type="entry name" value="CHROMO_1"/>
    <property type="match status" value="1"/>
</dbReference>
<dbReference type="EMBL" id="DS268413">
    <property type="protein sequence ID" value="EFP07717.1"/>
    <property type="molecule type" value="Genomic_DNA"/>
</dbReference>
<dbReference type="HOGENOM" id="CLU_408944_0_0_1"/>
<gene>
    <name evidence="5" type="ORF">CRE_26073</name>
</gene>
<dbReference type="InterPro" id="IPR000953">
    <property type="entry name" value="Chromo/chromo_shadow_dom"/>
</dbReference>
<feature type="domain" description="Protein kinase" evidence="3">
    <location>
        <begin position="164"/>
        <end position="436"/>
    </location>
</feature>
<dbReference type="STRING" id="31234.E3LRK0"/>
<evidence type="ECO:0000256" key="2">
    <source>
        <dbReference type="SAM" id="Coils"/>
    </source>
</evidence>
<keyword evidence="2" id="KW-0175">Coiled coil</keyword>
<proteinExistence type="predicted"/>
<dbReference type="GO" id="GO:0004672">
    <property type="term" value="F:protein kinase activity"/>
    <property type="evidence" value="ECO:0007669"/>
    <property type="project" value="InterPro"/>
</dbReference>
<dbReference type="GO" id="GO:0005524">
    <property type="term" value="F:ATP binding"/>
    <property type="evidence" value="ECO:0007669"/>
    <property type="project" value="InterPro"/>
</dbReference>
<accession>E3LRK0</accession>
<dbReference type="InterPro" id="IPR023779">
    <property type="entry name" value="Chromodomain_CS"/>
</dbReference>
<dbReference type="Gene3D" id="3.30.200.20">
    <property type="entry name" value="Phosphorylase Kinase, domain 1"/>
    <property type="match status" value="1"/>
</dbReference>
<dbReference type="SMART" id="SM00220">
    <property type="entry name" value="S_TKc"/>
    <property type="match status" value="1"/>
</dbReference>
<dbReference type="OrthoDB" id="5873412at2759"/>